<feature type="domain" description="Ketoreductase" evidence="2">
    <location>
        <begin position="8"/>
        <end position="194"/>
    </location>
</feature>
<evidence type="ECO:0000256" key="1">
    <source>
        <dbReference type="ARBA" id="ARBA00006484"/>
    </source>
</evidence>
<name>A0A9X1YHU5_9PROT</name>
<dbReference type="PRINTS" id="PR00081">
    <property type="entry name" value="GDHRDH"/>
</dbReference>
<evidence type="ECO:0000313" key="4">
    <source>
        <dbReference type="Proteomes" id="UP001139516"/>
    </source>
</evidence>
<reference evidence="3" key="1">
    <citation type="submission" date="2022-04" db="EMBL/GenBank/DDBJ databases">
        <title>Roseomonas acroporae sp. nov., isolated from coral Acropora digitifera.</title>
        <authorList>
            <person name="Sun H."/>
        </authorList>
    </citation>
    <scope>NUCLEOTIDE SEQUENCE</scope>
    <source>
        <strain evidence="3">NAR14</strain>
    </source>
</reference>
<dbReference type="SMART" id="SM00822">
    <property type="entry name" value="PKS_KR"/>
    <property type="match status" value="1"/>
</dbReference>
<organism evidence="3 4">
    <name type="scientific">Roseomonas acroporae</name>
    <dbReference type="NCBI Taxonomy" id="2937791"/>
    <lineage>
        <taxon>Bacteria</taxon>
        <taxon>Pseudomonadati</taxon>
        <taxon>Pseudomonadota</taxon>
        <taxon>Alphaproteobacteria</taxon>
        <taxon>Acetobacterales</taxon>
        <taxon>Roseomonadaceae</taxon>
        <taxon>Roseomonas</taxon>
    </lineage>
</organism>
<dbReference type="FunFam" id="3.40.50.720:FF:000084">
    <property type="entry name" value="Short-chain dehydrogenase reductase"/>
    <property type="match status" value="1"/>
</dbReference>
<comment type="caution">
    <text evidence="3">The sequence shown here is derived from an EMBL/GenBank/DDBJ whole genome shotgun (WGS) entry which is preliminary data.</text>
</comment>
<dbReference type="SUPFAM" id="SSF51735">
    <property type="entry name" value="NAD(P)-binding Rossmann-fold domains"/>
    <property type="match status" value="1"/>
</dbReference>
<dbReference type="PANTHER" id="PTHR42879:SF2">
    <property type="entry name" value="3-OXOACYL-[ACYL-CARRIER-PROTEIN] REDUCTASE FABG"/>
    <property type="match status" value="1"/>
</dbReference>
<dbReference type="InterPro" id="IPR002347">
    <property type="entry name" value="SDR_fam"/>
</dbReference>
<dbReference type="Pfam" id="PF13561">
    <property type="entry name" value="adh_short_C2"/>
    <property type="match status" value="1"/>
</dbReference>
<evidence type="ECO:0000313" key="3">
    <source>
        <dbReference type="EMBL" id="MCK8786421.1"/>
    </source>
</evidence>
<keyword evidence="4" id="KW-1185">Reference proteome</keyword>
<accession>A0A9X1YHU5</accession>
<dbReference type="InterPro" id="IPR036291">
    <property type="entry name" value="NAD(P)-bd_dom_sf"/>
</dbReference>
<dbReference type="AlphaFoldDB" id="A0A9X1YHU5"/>
<proteinExistence type="inferred from homology"/>
<dbReference type="PANTHER" id="PTHR42879">
    <property type="entry name" value="3-OXOACYL-(ACYL-CARRIER-PROTEIN) REDUCTASE"/>
    <property type="match status" value="1"/>
</dbReference>
<gene>
    <name evidence="3" type="ORF">M0638_18760</name>
</gene>
<dbReference type="RefSeq" id="WP_248668537.1">
    <property type="nucleotide sequence ID" value="NZ_JALPRX010000083.1"/>
</dbReference>
<dbReference type="InterPro" id="IPR057326">
    <property type="entry name" value="KR_dom"/>
</dbReference>
<dbReference type="Gene3D" id="3.40.50.720">
    <property type="entry name" value="NAD(P)-binding Rossmann-like Domain"/>
    <property type="match status" value="1"/>
</dbReference>
<evidence type="ECO:0000259" key="2">
    <source>
        <dbReference type="SMART" id="SM00822"/>
    </source>
</evidence>
<comment type="similarity">
    <text evidence="1">Belongs to the short-chain dehydrogenases/reductases (SDR) family.</text>
</comment>
<dbReference type="EMBL" id="JALPRX010000083">
    <property type="protein sequence ID" value="MCK8786421.1"/>
    <property type="molecule type" value="Genomic_DNA"/>
</dbReference>
<dbReference type="Proteomes" id="UP001139516">
    <property type="component" value="Unassembled WGS sequence"/>
</dbReference>
<sequence>MSARGVTGAALVIGGGRGIGAATVRALAAAGHDVTFTVRSAEAEAAALLDELRAARPGGRFAALPLDLADPAAVDAFAEALETHGPEGAGPFAALVHVAGGTYDALAPVMDPARAAAVMQVNTWSFTRLAAAAVRPMLRARHGRIVAVGSVTAARSNRGNAAYIASKAALEAYCRTLAIEVAGKGVTVNTVAPGYVDTAMMAPYAGHRDALEKGIPAGRFAQPADIAAVIAFLVSPEAGYVTGATIPVDGGLSAALPSLR</sequence>
<protein>
    <submittedName>
        <fullName evidence="3">SDR family oxidoreductase</fullName>
    </submittedName>
</protein>
<dbReference type="InterPro" id="IPR050259">
    <property type="entry name" value="SDR"/>
</dbReference>